<feature type="region of interest" description="Disordered" evidence="1">
    <location>
        <begin position="24"/>
        <end position="43"/>
    </location>
</feature>
<accession>A0A6A4K5M4</accession>
<feature type="chain" id="PRO_5044224314" evidence="2">
    <location>
        <begin position="20"/>
        <end position="70"/>
    </location>
</feature>
<feature type="region of interest" description="Disordered" evidence="1">
    <location>
        <begin position="50"/>
        <end position="70"/>
    </location>
</feature>
<keyword evidence="2" id="KW-0732">Signal</keyword>
<evidence type="ECO:0000256" key="2">
    <source>
        <dbReference type="SAM" id="SignalP"/>
    </source>
</evidence>
<evidence type="ECO:0000256" key="1">
    <source>
        <dbReference type="SAM" id="MobiDB-lite"/>
    </source>
</evidence>
<sequence length="70" mass="7640">MKFVLIFAFIAVIVMTAFASPYTPWDSSQSESDNISSNATHSSGEMRRLIYQKNLGGPGQGGQQGGQNWK</sequence>
<name>A0A6A4K5M4_APOLU</name>
<dbReference type="EMBL" id="WIXP02000005">
    <property type="protein sequence ID" value="KAF6210391.1"/>
    <property type="molecule type" value="Genomic_DNA"/>
</dbReference>
<evidence type="ECO:0000313" key="3">
    <source>
        <dbReference type="EMBL" id="KAF6210391.1"/>
    </source>
</evidence>
<feature type="compositionally biased region" description="Gly residues" evidence="1">
    <location>
        <begin position="56"/>
        <end position="70"/>
    </location>
</feature>
<comment type="caution">
    <text evidence="3">The sequence shown here is derived from an EMBL/GenBank/DDBJ whole genome shotgun (WGS) entry which is preliminary data.</text>
</comment>
<feature type="compositionally biased region" description="Low complexity" evidence="1">
    <location>
        <begin position="26"/>
        <end position="38"/>
    </location>
</feature>
<gene>
    <name evidence="3" type="ORF">GE061_013495</name>
</gene>
<feature type="signal peptide" evidence="2">
    <location>
        <begin position="1"/>
        <end position="19"/>
    </location>
</feature>
<proteinExistence type="predicted"/>
<protein>
    <submittedName>
        <fullName evidence="3">Uncharacterized protein</fullName>
    </submittedName>
</protein>
<dbReference type="AlphaFoldDB" id="A0A6A4K5M4"/>
<dbReference type="Proteomes" id="UP000466442">
    <property type="component" value="Linkage Group LG5"/>
</dbReference>
<organism evidence="3 4">
    <name type="scientific">Apolygus lucorum</name>
    <name type="common">Small green plant bug</name>
    <name type="synonym">Lygocoris lucorum</name>
    <dbReference type="NCBI Taxonomy" id="248454"/>
    <lineage>
        <taxon>Eukaryota</taxon>
        <taxon>Metazoa</taxon>
        <taxon>Ecdysozoa</taxon>
        <taxon>Arthropoda</taxon>
        <taxon>Hexapoda</taxon>
        <taxon>Insecta</taxon>
        <taxon>Pterygota</taxon>
        <taxon>Neoptera</taxon>
        <taxon>Paraneoptera</taxon>
        <taxon>Hemiptera</taxon>
        <taxon>Heteroptera</taxon>
        <taxon>Panheteroptera</taxon>
        <taxon>Cimicomorpha</taxon>
        <taxon>Miridae</taxon>
        <taxon>Mirini</taxon>
        <taxon>Apolygus</taxon>
    </lineage>
</organism>
<keyword evidence="4" id="KW-1185">Reference proteome</keyword>
<evidence type="ECO:0000313" key="4">
    <source>
        <dbReference type="Proteomes" id="UP000466442"/>
    </source>
</evidence>
<reference evidence="3" key="1">
    <citation type="journal article" date="2021" name="Mol. Ecol. Resour.">
        <title>Apolygus lucorum genome provides insights into omnivorousness and mesophyll feeding.</title>
        <authorList>
            <person name="Liu Y."/>
            <person name="Liu H."/>
            <person name="Wang H."/>
            <person name="Huang T."/>
            <person name="Liu B."/>
            <person name="Yang B."/>
            <person name="Yin L."/>
            <person name="Li B."/>
            <person name="Zhang Y."/>
            <person name="Zhang S."/>
            <person name="Jiang F."/>
            <person name="Zhang X."/>
            <person name="Ren Y."/>
            <person name="Wang B."/>
            <person name="Wang S."/>
            <person name="Lu Y."/>
            <person name="Wu K."/>
            <person name="Fan W."/>
            <person name="Wang G."/>
        </authorList>
    </citation>
    <scope>NUCLEOTIDE SEQUENCE</scope>
    <source>
        <strain evidence="3">12Hb</strain>
    </source>
</reference>